<organism evidence="2 3">
    <name type="scientific">Rhizodiscina lignyota</name>
    <dbReference type="NCBI Taxonomy" id="1504668"/>
    <lineage>
        <taxon>Eukaryota</taxon>
        <taxon>Fungi</taxon>
        <taxon>Dikarya</taxon>
        <taxon>Ascomycota</taxon>
        <taxon>Pezizomycotina</taxon>
        <taxon>Dothideomycetes</taxon>
        <taxon>Pleosporomycetidae</taxon>
        <taxon>Aulographales</taxon>
        <taxon>Rhizodiscinaceae</taxon>
        <taxon>Rhizodiscina</taxon>
    </lineage>
</organism>
<feature type="compositionally biased region" description="Polar residues" evidence="1">
    <location>
        <begin position="13"/>
        <end position="25"/>
    </location>
</feature>
<dbReference type="AlphaFoldDB" id="A0A9P4IRE1"/>
<feature type="region of interest" description="Disordered" evidence="1">
    <location>
        <begin position="733"/>
        <end position="760"/>
    </location>
</feature>
<name>A0A9P4IRE1_9PEZI</name>
<sequence length="1041" mass="113719">MSSSKGIDGPPTTLASLDSPADQQNGRIQASAVHTFAGSRKRKRAEIATSIDNGAIRIYDVLNPQLLSSYPVPPETYFSSPPCSIYRRKTKASPARRQTYAATASAPPNGKPIGPPQLVCFAEDVQRTDTAPASKKTFTLPDSVAPVCFVDILPHAGSDQNSNPGYDVLAVHEDGEIQCLDDQLENTLWQKTFAEVSRDASGTARISRVEFASLMDLGAARKGLLKGRSDVLALFGVDEEEQLATSRHSKLLISISQSVSQPSKLSSRRIDIFALQQRSADGLTSNTAPLRHMVSWDLGTPNTHGPGSSPDGAVQYSLHASVGILHVLAGGAVRTYDLTGIVPKEQSTFSLPKDGCESFLRISPNMVLAISSKSCGVYDIKYGSTQDTQPFGFESLMTAKGKKRTRLPHPIQGSFSFITFYRDSGLAVGLCGNELTAFELKQTTRRKRSRTQGVPLIDAIRKGAHRAKEHLNMSTTSPKLPEFLRVQGQAAGLSGEEWTKTALRLDDLAAHDDIAGFEALFAEVLGIPRTIADNSTNKSPDDAPKTNGLVNGAEVNGLHASDSADDVDEPNMEQPQEPRDAEVPRWILLPQQMQTFSGPGFREQALFALGKMFAWSRFSGTPPHSPEEGTARCAIEIPFFAPNVFEWLVRSRHLTVDLISQALQVASTRPAPLQKVSPKDLVTALVRHDPEMYNLYTLLTQPSYIDIEVVVQAIKVLIQSLDNTPFTQISQQLLPAPSEKDDDSSKPLNGDSNMRESDDVESHLALATADLSYAQSTLQDGLVLRSHGLRHALLKLHAFPKRTVTKMLREELSTHELVFFIQMLRIELQDGGWISRYVDKGPEILRHMEQDAEGEESDLAHGPTDSAMAIVAGLLSCAIDAMGLGGWLYGGEGAQTPANEISLEDDPEELLLNLRLEISSALEGIHEVNFIHEFLGEFFRYAETAKRADHRPNIARRNKKAMERGELTKPVTVVEGVATGVQGEISARLKDALPLGLKVENQRVAATKVVTGGEIRVKSKRQIGLEISKRVGPYSFERIRV</sequence>
<comment type="caution">
    <text evidence="2">The sequence shown here is derived from an EMBL/GenBank/DDBJ whole genome shotgun (WGS) entry which is preliminary data.</text>
</comment>
<accession>A0A9P4IRE1</accession>
<proteinExistence type="predicted"/>
<dbReference type="OrthoDB" id="5330858at2759"/>
<keyword evidence="3" id="KW-1185">Reference proteome</keyword>
<dbReference type="EMBL" id="ML978121">
    <property type="protein sequence ID" value="KAF2103988.1"/>
    <property type="molecule type" value="Genomic_DNA"/>
</dbReference>
<feature type="region of interest" description="Disordered" evidence="1">
    <location>
        <begin position="89"/>
        <end position="112"/>
    </location>
</feature>
<feature type="region of interest" description="Disordered" evidence="1">
    <location>
        <begin position="1"/>
        <end position="25"/>
    </location>
</feature>
<dbReference type="Proteomes" id="UP000799772">
    <property type="component" value="Unassembled WGS sequence"/>
</dbReference>
<protein>
    <submittedName>
        <fullName evidence="2">Uncharacterized protein</fullName>
    </submittedName>
</protein>
<evidence type="ECO:0000313" key="2">
    <source>
        <dbReference type="EMBL" id="KAF2103988.1"/>
    </source>
</evidence>
<gene>
    <name evidence="2" type="ORF">NA57DRAFT_70200</name>
</gene>
<evidence type="ECO:0000256" key="1">
    <source>
        <dbReference type="SAM" id="MobiDB-lite"/>
    </source>
</evidence>
<feature type="region of interest" description="Disordered" evidence="1">
    <location>
        <begin position="531"/>
        <end position="581"/>
    </location>
</feature>
<reference evidence="2" key="1">
    <citation type="journal article" date="2020" name="Stud. Mycol.">
        <title>101 Dothideomycetes genomes: a test case for predicting lifestyles and emergence of pathogens.</title>
        <authorList>
            <person name="Haridas S."/>
            <person name="Albert R."/>
            <person name="Binder M."/>
            <person name="Bloem J."/>
            <person name="Labutti K."/>
            <person name="Salamov A."/>
            <person name="Andreopoulos B."/>
            <person name="Baker S."/>
            <person name="Barry K."/>
            <person name="Bills G."/>
            <person name="Bluhm B."/>
            <person name="Cannon C."/>
            <person name="Castanera R."/>
            <person name="Culley D."/>
            <person name="Daum C."/>
            <person name="Ezra D."/>
            <person name="Gonzalez J."/>
            <person name="Henrissat B."/>
            <person name="Kuo A."/>
            <person name="Liang C."/>
            <person name="Lipzen A."/>
            <person name="Lutzoni F."/>
            <person name="Magnuson J."/>
            <person name="Mondo S."/>
            <person name="Nolan M."/>
            <person name="Ohm R."/>
            <person name="Pangilinan J."/>
            <person name="Park H.-J."/>
            <person name="Ramirez L."/>
            <person name="Alfaro M."/>
            <person name="Sun H."/>
            <person name="Tritt A."/>
            <person name="Yoshinaga Y."/>
            <person name="Zwiers L.-H."/>
            <person name="Turgeon B."/>
            <person name="Goodwin S."/>
            <person name="Spatafora J."/>
            <person name="Crous P."/>
            <person name="Grigoriev I."/>
        </authorList>
    </citation>
    <scope>NUCLEOTIDE SEQUENCE</scope>
    <source>
        <strain evidence="2">CBS 133067</strain>
    </source>
</reference>
<evidence type="ECO:0000313" key="3">
    <source>
        <dbReference type="Proteomes" id="UP000799772"/>
    </source>
</evidence>